<sequence>MRRRFDWISYSDAAQTQFDAQAAQPYFANSSQITESIEGNVNLLPSLLTLHHAVFVLLYSHKIARSKYAATAFDETSRKFQSFGEIGWLAVNCAHNCGAQIKHEFLPQVHFYQNEKNTTTPNFFIFTGDISDSSSLSSFVSSILHPINFISSKSELIQHREKSSPYSSAAELFIKPSKELLNSDKLLEKANKEARKLSVLSGIKTNFLLYEQNEGKSTGIMNSHFQIQFQTDFPVNSIRNFPRKFNSIIRYSESGFNPWKNNNIWKSFPSQLFKTGKLLLFLETKINPMPFDELNEEIKNLAECKTQQFSLSKDCFATQVPPDDFNYKRPDACEVFSVNFWTPDIKICCFKDFDFDENVLCNRVFNGTFGALSLPESYLIVFERLGFPDDHSQPLLIDFLSEEAVQKLSDETLFDFLEKNLKKTSFSNSPGLFMQQFQSVNSSNIGLAKIQKSENEYFGEYLDDLLWNNEQNMILVLTSKSCGYCDIAKRAALNAKFYP</sequence>
<name>E4YEK0_OIKDI</name>
<protein>
    <recommendedName>
        <fullName evidence="2">Thioredoxin domain-containing protein</fullName>
    </recommendedName>
</protein>
<dbReference type="Proteomes" id="UP000011014">
    <property type="component" value="Unassembled WGS sequence"/>
</dbReference>
<dbReference type="InterPro" id="IPR052792">
    <property type="entry name" value="Thioredoxin_dom-contain_11"/>
</dbReference>
<evidence type="ECO:0000313" key="1">
    <source>
        <dbReference type="EMBL" id="CBY33937.1"/>
    </source>
</evidence>
<reference evidence="1" key="1">
    <citation type="journal article" date="2010" name="Science">
        <title>Plasticity of animal genome architecture unmasked by rapid evolution of a pelagic tunicate.</title>
        <authorList>
            <person name="Denoeud F."/>
            <person name="Henriet S."/>
            <person name="Mungpakdee S."/>
            <person name="Aury J.M."/>
            <person name="Da Silva C."/>
            <person name="Brinkmann H."/>
            <person name="Mikhaleva J."/>
            <person name="Olsen L.C."/>
            <person name="Jubin C."/>
            <person name="Canestro C."/>
            <person name="Bouquet J.M."/>
            <person name="Danks G."/>
            <person name="Poulain J."/>
            <person name="Campsteijn C."/>
            <person name="Adamski M."/>
            <person name="Cross I."/>
            <person name="Yadetie F."/>
            <person name="Muffato M."/>
            <person name="Louis A."/>
            <person name="Butcher S."/>
            <person name="Tsagkogeorga G."/>
            <person name="Konrad A."/>
            <person name="Singh S."/>
            <person name="Jensen M.F."/>
            <person name="Cong E.H."/>
            <person name="Eikeseth-Otteraa H."/>
            <person name="Noel B."/>
            <person name="Anthouard V."/>
            <person name="Porcel B.M."/>
            <person name="Kachouri-Lafond R."/>
            <person name="Nishino A."/>
            <person name="Ugolini M."/>
            <person name="Chourrout P."/>
            <person name="Nishida H."/>
            <person name="Aasland R."/>
            <person name="Huzurbazar S."/>
            <person name="Westhof E."/>
            <person name="Delsuc F."/>
            <person name="Lehrach H."/>
            <person name="Reinhardt R."/>
            <person name="Weissenbach J."/>
            <person name="Roy S.W."/>
            <person name="Artiguenave F."/>
            <person name="Postlethwait J.H."/>
            <person name="Manak J.R."/>
            <person name="Thompson E.M."/>
            <person name="Jaillon O."/>
            <person name="Du Pasquier L."/>
            <person name="Boudinot P."/>
            <person name="Liberles D.A."/>
            <person name="Volff J.N."/>
            <person name="Philippe H."/>
            <person name="Lenhard B."/>
            <person name="Roest Crollius H."/>
            <person name="Wincker P."/>
            <person name="Chourrout D."/>
        </authorList>
    </citation>
    <scope>NUCLEOTIDE SEQUENCE [LARGE SCALE GENOMIC DNA]</scope>
</reference>
<dbReference type="PANTHER" id="PTHR46497">
    <property type="entry name" value="THIOREDOXIN DOMAIN-CONTAINING PROTEIN 11"/>
    <property type="match status" value="1"/>
</dbReference>
<dbReference type="AlphaFoldDB" id="E4YEK0"/>
<dbReference type="PANTHER" id="PTHR46497:SF1">
    <property type="entry name" value="THIOREDOXIN DOMAIN-CONTAINING PROTEIN 11"/>
    <property type="match status" value="1"/>
</dbReference>
<dbReference type="EMBL" id="FN654461">
    <property type="protein sequence ID" value="CBY33937.1"/>
    <property type="molecule type" value="Genomic_DNA"/>
</dbReference>
<proteinExistence type="predicted"/>
<evidence type="ECO:0008006" key="2">
    <source>
        <dbReference type="Google" id="ProtNLM"/>
    </source>
</evidence>
<organism evidence="1">
    <name type="scientific">Oikopleura dioica</name>
    <name type="common">Tunicate</name>
    <dbReference type="NCBI Taxonomy" id="34765"/>
    <lineage>
        <taxon>Eukaryota</taxon>
        <taxon>Metazoa</taxon>
        <taxon>Chordata</taxon>
        <taxon>Tunicata</taxon>
        <taxon>Appendicularia</taxon>
        <taxon>Copelata</taxon>
        <taxon>Oikopleuridae</taxon>
        <taxon>Oikopleura</taxon>
    </lineage>
</organism>
<gene>
    <name evidence="1" type="ORF">GSOID_T00021912001</name>
</gene>
<accession>E4YEK0</accession>